<organism evidence="2">
    <name type="scientific">marine sediment metagenome</name>
    <dbReference type="NCBI Taxonomy" id="412755"/>
    <lineage>
        <taxon>unclassified sequences</taxon>
        <taxon>metagenomes</taxon>
        <taxon>ecological metagenomes</taxon>
    </lineage>
</organism>
<reference evidence="2" key="1">
    <citation type="journal article" date="2014" name="Front. Microbiol.">
        <title>High frequency of phylogenetically diverse reductive dehalogenase-homologous genes in deep subseafloor sedimentary metagenomes.</title>
        <authorList>
            <person name="Kawai M."/>
            <person name="Futagami T."/>
            <person name="Toyoda A."/>
            <person name="Takaki Y."/>
            <person name="Nishi S."/>
            <person name="Hori S."/>
            <person name="Arai W."/>
            <person name="Tsubouchi T."/>
            <person name="Morono Y."/>
            <person name="Uchiyama I."/>
            <person name="Ito T."/>
            <person name="Fujiyama A."/>
            <person name="Inagaki F."/>
            <person name="Takami H."/>
        </authorList>
    </citation>
    <scope>NUCLEOTIDE SEQUENCE</scope>
    <source>
        <strain evidence="2">Expedition CK06-06</strain>
    </source>
</reference>
<sequence>MRATTPQFSPDPACGALNPDKTPVMSTNFAQPWGLGERNYPREWHPAPVTEIRDHSA</sequence>
<evidence type="ECO:0000256" key="1">
    <source>
        <dbReference type="SAM" id="MobiDB-lite"/>
    </source>
</evidence>
<dbReference type="AlphaFoldDB" id="X0UG75"/>
<accession>X0UG75</accession>
<feature type="region of interest" description="Disordered" evidence="1">
    <location>
        <begin position="1"/>
        <end position="57"/>
    </location>
</feature>
<name>X0UG75_9ZZZZ</name>
<dbReference type="EMBL" id="BARS01014947">
    <property type="protein sequence ID" value="GAF98326.1"/>
    <property type="molecule type" value="Genomic_DNA"/>
</dbReference>
<gene>
    <name evidence="2" type="ORF">S01H1_24818</name>
</gene>
<comment type="caution">
    <text evidence="2">The sequence shown here is derived from an EMBL/GenBank/DDBJ whole genome shotgun (WGS) entry which is preliminary data.</text>
</comment>
<feature type="compositionally biased region" description="Basic and acidic residues" evidence="1">
    <location>
        <begin position="39"/>
        <end position="57"/>
    </location>
</feature>
<protein>
    <submittedName>
        <fullName evidence="2">Uncharacterized protein</fullName>
    </submittedName>
</protein>
<evidence type="ECO:0000313" key="2">
    <source>
        <dbReference type="EMBL" id="GAF98326.1"/>
    </source>
</evidence>
<proteinExistence type="predicted"/>